<protein>
    <submittedName>
        <fullName evidence="2">Uncharacterized protein</fullName>
    </submittedName>
</protein>
<feature type="compositionally biased region" description="Polar residues" evidence="1">
    <location>
        <begin position="214"/>
        <end position="229"/>
    </location>
</feature>
<dbReference type="Proteomes" id="UP000285060">
    <property type="component" value="Unassembled WGS sequence"/>
</dbReference>
<dbReference type="VEuPathDB" id="FungiDB:H310_01062"/>
<keyword evidence="3" id="KW-1185">Reference proteome</keyword>
<dbReference type="AlphaFoldDB" id="A0A418BAJ5"/>
<evidence type="ECO:0000313" key="3">
    <source>
        <dbReference type="Proteomes" id="UP000285060"/>
    </source>
</evidence>
<organism evidence="2 3">
    <name type="scientific">Aphanomyces invadans</name>
    <dbReference type="NCBI Taxonomy" id="157072"/>
    <lineage>
        <taxon>Eukaryota</taxon>
        <taxon>Sar</taxon>
        <taxon>Stramenopiles</taxon>
        <taxon>Oomycota</taxon>
        <taxon>Saprolegniomycetes</taxon>
        <taxon>Saprolegniales</taxon>
        <taxon>Verrucalvaceae</taxon>
        <taxon>Aphanomyces</taxon>
    </lineage>
</organism>
<comment type="caution">
    <text evidence="2">The sequence shown here is derived from an EMBL/GenBank/DDBJ whole genome shotgun (WGS) entry which is preliminary data.</text>
</comment>
<proteinExistence type="predicted"/>
<name>A0A418BAJ5_9STRA</name>
<accession>A0A418BAJ5</accession>
<evidence type="ECO:0000256" key="1">
    <source>
        <dbReference type="SAM" id="MobiDB-lite"/>
    </source>
</evidence>
<dbReference type="EMBL" id="QUSY01000006">
    <property type="protein sequence ID" value="RHY35236.1"/>
    <property type="molecule type" value="Genomic_DNA"/>
</dbReference>
<sequence>MFANPEAIKLNMEIDAMEVLFVSGQLKESLVASREWLVNQLNLNVDVIAAKTNLPLLGKGVHVAVDDSASVLDDETERAIAVYMQSTFELNEPDEILLLADALRILSPVPYHVGLHWGSFLAAMGYKTESQELFTRTLAALEVDAAHDATIAYRKYEEMLIALVTKVWLGEEMTISTNKQTLLDFIQRNTTLTDNSKSKVVDLVEQHILKRPSHSAQAVTDIPSPQTTDIPAPRSPRSITPHNISSSGGASSTSFLADPTTPLIIGAAAVAAVCAIKYRSHLHTSLGEVMTTLQEAKGLLFG</sequence>
<feature type="region of interest" description="Disordered" evidence="1">
    <location>
        <begin position="214"/>
        <end position="251"/>
    </location>
</feature>
<evidence type="ECO:0000313" key="2">
    <source>
        <dbReference type="EMBL" id="RHY35236.1"/>
    </source>
</evidence>
<gene>
    <name evidence="2" type="ORF">DYB32_000295</name>
</gene>
<reference evidence="2 3" key="1">
    <citation type="submission" date="2018-08" db="EMBL/GenBank/DDBJ databases">
        <title>Aphanomyces genome sequencing and annotation.</title>
        <authorList>
            <person name="Minardi D."/>
            <person name="Oidtmann B."/>
            <person name="Van Der Giezen M."/>
            <person name="Studholme D.J."/>
        </authorList>
    </citation>
    <scope>NUCLEOTIDE SEQUENCE [LARGE SCALE GENOMIC DNA]</scope>
    <source>
        <strain evidence="2 3">NJM0002</strain>
    </source>
</reference>